<proteinExistence type="predicted"/>
<sequence>MMAIWGKLTHVDMYNINQFCIGFLLITQLLLISGATKTFAQTDTTGQYIQISLLAGYTSNHVVPFWIRSNQFGSIPLDGASGGLLVRAAKNYAISGEWTTYRDTASSAWDWGYGLEARANIGHKALVRLIDAHVKVRYAMFEAKLGRTKDVMGLNGDTLLSSGNFAVSGNALGVPMLDIRIPQYYRLPWFDGLFSFKGNFANGFMGKMPINTDVFLIPSSSNSLSTLLHQKSLYGRLGKPHWRVNLYGGINHQVQWGSEKKVYGDRYTLNSMETLWYVFWGKPYGAPSIPRSKLGNQQGSVDLGVSYDWDDIQLMAYRQNIYDVGAISKLANIVDGLNGITLTNKEYNTTEKNWDWQKLLFEFFYSKDQAGYPWSKPTASGDEDYYNNYYYTDGWSYKKQGVGSPLIIPAHTAKKGQAHNPSDYFISNRVVAGHLGLRGRLYRWNVQSKLTFVRHYGTFATSVYGKSTGDRWHPPHDETFSPVSQFSAFIDAERELRNNFFLGLRVAIDQGQLLDNSVGGQVSLRKFFGKP</sequence>
<accession>A0A5D4HAK5</accession>
<evidence type="ECO:0000313" key="2">
    <source>
        <dbReference type="Proteomes" id="UP000322362"/>
    </source>
</evidence>
<evidence type="ECO:0000313" key="1">
    <source>
        <dbReference type="EMBL" id="TYR36849.1"/>
    </source>
</evidence>
<dbReference type="EMBL" id="VTAV01000003">
    <property type="protein sequence ID" value="TYR36849.1"/>
    <property type="molecule type" value="Genomic_DNA"/>
</dbReference>
<keyword evidence="2" id="KW-1185">Reference proteome</keyword>
<dbReference type="Gene3D" id="2.40.160.130">
    <property type="entry name" value="Capsule assembly protein Wzi"/>
    <property type="match status" value="1"/>
</dbReference>
<protein>
    <submittedName>
        <fullName evidence="1">Capsule assembly Wzi family protein</fullName>
    </submittedName>
</protein>
<reference evidence="1 2" key="1">
    <citation type="submission" date="2019-08" db="EMBL/GenBank/DDBJ databases">
        <title>Phlebobacter frassis gen. nov. sp. nov., a new member of family Sphingobacteriaceae isolated from sand fly rearing media.</title>
        <authorList>
            <person name="Kakumanu M.L."/>
            <person name="Marayati B.F."/>
            <person name="Wada-Katsumata A."/>
            <person name="Wasserberg G."/>
            <person name="Schal C."/>
            <person name="Apperson C.S."/>
            <person name="Ponnusamy L."/>
        </authorList>
    </citation>
    <scope>NUCLEOTIDE SEQUENCE [LARGE SCALE GENOMIC DNA]</scope>
    <source>
        <strain evidence="1 2">SSI9</strain>
    </source>
</reference>
<dbReference type="AlphaFoldDB" id="A0A5D4HAK5"/>
<dbReference type="Proteomes" id="UP000322362">
    <property type="component" value="Unassembled WGS sequence"/>
</dbReference>
<comment type="caution">
    <text evidence="1">The sequence shown here is derived from an EMBL/GenBank/DDBJ whole genome shotgun (WGS) entry which is preliminary data.</text>
</comment>
<dbReference type="InterPro" id="IPR038636">
    <property type="entry name" value="Wzi_sf"/>
</dbReference>
<gene>
    <name evidence="1" type="ORF">FXV77_06625</name>
</gene>
<name>A0A5D4HAK5_9SPHI</name>
<organism evidence="1 2">
    <name type="scientific">Sphingobacterium phlebotomi</name>
    <dbReference type="NCBI Taxonomy" id="2605433"/>
    <lineage>
        <taxon>Bacteria</taxon>
        <taxon>Pseudomonadati</taxon>
        <taxon>Bacteroidota</taxon>
        <taxon>Sphingobacteriia</taxon>
        <taxon>Sphingobacteriales</taxon>
        <taxon>Sphingobacteriaceae</taxon>
        <taxon>Sphingobacterium</taxon>
    </lineage>
</organism>